<feature type="domain" description="DUF4758" evidence="3">
    <location>
        <begin position="242"/>
        <end position="337"/>
    </location>
</feature>
<dbReference type="AlphaFoldDB" id="A0A7F5QVV0"/>
<feature type="compositionally biased region" description="Basic and acidic residues" evidence="1">
    <location>
        <begin position="97"/>
        <end position="111"/>
    </location>
</feature>
<feature type="chain" id="PRO_5028945860" evidence="2">
    <location>
        <begin position="28"/>
        <end position="1075"/>
    </location>
</feature>
<keyword evidence="2" id="KW-0732">Signal</keyword>
<evidence type="ECO:0000313" key="4">
    <source>
        <dbReference type="Proteomes" id="UP000192223"/>
    </source>
</evidence>
<evidence type="ECO:0000259" key="3">
    <source>
        <dbReference type="Pfam" id="PF15950"/>
    </source>
</evidence>
<feature type="region of interest" description="Disordered" evidence="1">
    <location>
        <begin position="193"/>
        <end position="230"/>
    </location>
</feature>
<dbReference type="KEGG" id="apln:108741643"/>
<feature type="compositionally biased region" description="Basic and acidic residues" evidence="1">
    <location>
        <begin position="415"/>
        <end position="425"/>
    </location>
</feature>
<dbReference type="RefSeq" id="XP_025829231.1">
    <property type="nucleotide sequence ID" value="XM_025973446.1"/>
</dbReference>
<feature type="compositionally biased region" description="Polar residues" evidence="1">
    <location>
        <begin position="540"/>
        <end position="553"/>
    </location>
</feature>
<protein>
    <submittedName>
        <fullName evidence="5">Mucin-2 isoform X1</fullName>
    </submittedName>
</protein>
<dbReference type="PANTHER" id="PTHR39072">
    <property type="entry name" value="RE48511P"/>
    <property type="match status" value="1"/>
</dbReference>
<reference evidence="5" key="1">
    <citation type="submission" date="2025-08" db="UniProtKB">
        <authorList>
            <consortium name="RefSeq"/>
        </authorList>
    </citation>
    <scope>IDENTIFICATION</scope>
    <source>
        <tissue evidence="5">Entire body</tissue>
    </source>
</reference>
<dbReference type="Pfam" id="PF15950">
    <property type="entry name" value="DUF4758"/>
    <property type="match status" value="1"/>
</dbReference>
<name>A0A7F5QVV0_AGRPL</name>
<feature type="compositionally biased region" description="Polar residues" evidence="1">
    <location>
        <begin position="281"/>
        <end position="293"/>
    </location>
</feature>
<dbReference type="InParanoid" id="A0A7F5QVV0"/>
<accession>A0A7F5QVV0</accession>
<organism evidence="4 5">
    <name type="scientific">Agrilus planipennis</name>
    <name type="common">Emerald ash borer</name>
    <name type="synonym">Agrilus marcopoli</name>
    <dbReference type="NCBI Taxonomy" id="224129"/>
    <lineage>
        <taxon>Eukaryota</taxon>
        <taxon>Metazoa</taxon>
        <taxon>Ecdysozoa</taxon>
        <taxon>Arthropoda</taxon>
        <taxon>Hexapoda</taxon>
        <taxon>Insecta</taxon>
        <taxon>Pterygota</taxon>
        <taxon>Neoptera</taxon>
        <taxon>Endopterygota</taxon>
        <taxon>Coleoptera</taxon>
        <taxon>Polyphaga</taxon>
        <taxon>Elateriformia</taxon>
        <taxon>Buprestoidea</taxon>
        <taxon>Buprestidae</taxon>
        <taxon>Agrilinae</taxon>
        <taxon>Agrilus</taxon>
    </lineage>
</organism>
<feature type="region of interest" description="Disordered" evidence="1">
    <location>
        <begin position="268"/>
        <end position="293"/>
    </location>
</feature>
<feature type="region of interest" description="Disordered" evidence="1">
    <location>
        <begin position="78"/>
        <end position="136"/>
    </location>
</feature>
<dbReference type="Proteomes" id="UP000192223">
    <property type="component" value="Unplaced"/>
</dbReference>
<evidence type="ECO:0000313" key="5">
    <source>
        <dbReference type="RefSeq" id="XP_025829231.1"/>
    </source>
</evidence>
<keyword evidence="4" id="KW-1185">Reference proteome</keyword>
<feature type="compositionally biased region" description="Polar residues" evidence="1">
    <location>
        <begin position="479"/>
        <end position="501"/>
    </location>
</feature>
<feature type="region of interest" description="Disordered" evidence="1">
    <location>
        <begin position="390"/>
        <end position="622"/>
    </location>
</feature>
<dbReference type="FunCoup" id="A0A7F5QVV0">
    <property type="interactions" value="19"/>
</dbReference>
<dbReference type="OrthoDB" id="6430068at2759"/>
<gene>
    <name evidence="5" type="primary">LOC108741643</name>
</gene>
<sequence>MAKWKIDFTPYLVSIVLLTVIPGLVAADQNLVTQTVYGFLDFTTTIGNTVMVFSPQSADSAASEKSKPSEPNVNTVIETKPIASTPPESSPVITPSKTEEKEEKKSSEFNKKKSTVVDAKSNAPAHSKSEPKSKVNVVHKASSSVVSAVNIVNAVTTSPPEKKSVITKVEVVGAATTTPLIVSSKVEIQGPTSHVVATPVIGDESETSSDNEKENEDDDNDDDDDDDEPAVILQNNIGEPEYDFLSRQPSEFVEETYKVINLKPSSKFQLKHRPSGEAKTKQASQPKKTSASIRPTGLVTKLGGTVVKDGVTTVHETSVIGTYISGKYAQVLQSSSSVVNGKQPKGKINPSPTLKILKTAAASLGKGNKQQQLEPTPVVSVETALPVEGLFNGQNSIRQTRKTPASSTKSRFKNRPKEKDAEPKETVTPQPPKGKKTKPRTTPAPKGTKTTGHKSNNNNNNNNNNNSKRSKKNRRARNQQHATVSVHSEQTTHTPSTTASSGGRKYQSRKNKPSRISTTTPTTETTSSGFSRRGFKPKIQPSSVEPQSGSPPSSVYKFKLNRAPGRWQYKTTAKPRVTIRKQNDDTQTNGSTTEKSPQDPNVNANDVNPSGKADEVDSLEGSESVASIIDDENSTENKIDSPLPVETIKVEISTPPDFKDTYYEIATIKSPYIFQAGGLKNTRYITVTSTFEKLLEPTPTEAPSLTATEPLTENILATTSYNDKDGNFLDSSIATLPPLYVASDMETPPLETKTETFSTTQTMLKTHILPAVREGNQTSTYTLIQTYLITRIVTATKTLPPMEAYHFNPSRTLNEFNSHLDEAGSELNLDIAFGDEESENSLRKSFQGDLDLANVGSDFSLSDIDKAKLMEAHLRAKKLKSATPKPEVNLVPTPNPALNPDQLQQLALLRFLNPAAAVPQGQIITTSKPVIKLETVYESHVIPIFNGQSTILTTVSKVLGTVTRTDYELGTSTIAAPVVPALPTIAPVNPLFPQQQQPQFTVTSSPIVQNTVLTQTDSKVLKLTFGAKTAYTTIFSTKIVPTMVTTYMTASVPVQPTAAFPGFFPAPYPPFPYLG</sequence>
<dbReference type="PANTHER" id="PTHR39072:SF3">
    <property type="entry name" value="RE48511P"/>
    <property type="match status" value="1"/>
</dbReference>
<feature type="compositionally biased region" description="Low complexity" evidence="1">
    <location>
        <begin position="517"/>
        <end position="528"/>
    </location>
</feature>
<feature type="compositionally biased region" description="Acidic residues" evidence="1">
    <location>
        <begin position="203"/>
        <end position="229"/>
    </location>
</feature>
<feature type="compositionally biased region" description="Basic residues" evidence="1">
    <location>
        <begin position="468"/>
        <end position="478"/>
    </location>
</feature>
<feature type="compositionally biased region" description="Polar residues" evidence="1">
    <location>
        <begin position="392"/>
        <end position="409"/>
    </location>
</feature>
<feature type="compositionally biased region" description="Low complexity" evidence="1">
    <location>
        <begin position="440"/>
        <end position="467"/>
    </location>
</feature>
<evidence type="ECO:0000256" key="2">
    <source>
        <dbReference type="SAM" id="SignalP"/>
    </source>
</evidence>
<feature type="compositionally biased region" description="Polar residues" evidence="1">
    <location>
        <begin position="585"/>
        <end position="608"/>
    </location>
</feature>
<dbReference type="GeneID" id="108741643"/>
<proteinExistence type="predicted"/>
<evidence type="ECO:0000256" key="1">
    <source>
        <dbReference type="SAM" id="MobiDB-lite"/>
    </source>
</evidence>
<dbReference type="InterPro" id="IPR031866">
    <property type="entry name" value="DUF4758"/>
</dbReference>
<feature type="signal peptide" evidence="2">
    <location>
        <begin position="1"/>
        <end position="27"/>
    </location>
</feature>